<accession>A0A5Q6S2F5</accession>
<dbReference type="InterPro" id="IPR036291">
    <property type="entry name" value="NAD(P)-bd_dom_sf"/>
</dbReference>
<proteinExistence type="inferred from homology"/>
<evidence type="ECO:0000313" key="6">
    <source>
        <dbReference type="EMBL" id="KAA1424562.1"/>
    </source>
</evidence>
<evidence type="ECO:0000256" key="1">
    <source>
        <dbReference type="ARBA" id="ARBA00006484"/>
    </source>
</evidence>
<dbReference type="CDD" id="cd05324">
    <property type="entry name" value="carb_red_PTCR-like_SDR_c"/>
    <property type="match status" value="1"/>
</dbReference>
<dbReference type="GO" id="GO:0005737">
    <property type="term" value="C:cytoplasm"/>
    <property type="evidence" value="ECO:0007669"/>
    <property type="project" value="TreeGrafter"/>
</dbReference>
<dbReference type="GO" id="GO:0016616">
    <property type="term" value="F:oxidoreductase activity, acting on the CH-OH group of donors, NAD or NADP as acceptor"/>
    <property type="evidence" value="ECO:0007669"/>
    <property type="project" value="InterPro"/>
</dbReference>
<dbReference type="AlphaFoldDB" id="A0A5Q6S2F5"/>
<dbReference type="OrthoDB" id="9781117at2"/>
<evidence type="ECO:0000256" key="2">
    <source>
        <dbReference type="ARBA" id="ARBA00022857"/>
    </source>
</evidence>
<dbReference type="Gene3D" id="3.40.50.720">
    <property type="entry name" value="NAD(P)-binding Rossmann-like Domain"/>
    <property type="match status" value="1"/>
</dbReference>
<dbReference type="InterPro" id="IPR045313">
    <property type="entry name" value="CBR1-like"/>
</dbReference>
<organism evidence="6 7">
    <name type="scientific">Mumia zhuanghuii</name>
    <dbReference type="NCBI Taxonomy" id="2585211"/>
    <lineage>
        <taxon>Bacteria</taxon>
        <taxon>Bacillati</taxon>
        <taxon>Actinomycetota</taxon>
        <taxon>Actinomycetes</taxon>
        <taxon>Propionibacteriales</taxon>
        <taxon>Nocardioidaceae</taxon>
        <taxon>Mumia</taxon>
    </lineage>
</organism>
<keyword evidence="3" id="KW-0560">Oxidoreductase</keyword>
<comment type="similarity">
    <text evidence="1 4">Belongs to the short-chain dehydrogenases/reductases (SDR) family.</text>
</comment>
<evidence type="ECO:0000259" key="5">
    <source>
        <dbReference type="SMART" id="SM00822"/>
    </source>
</evidence>
<evidence type="ECO:0000313" key="7">
    <source>
        <dbReference type="Proteomes" id="UP000307768"/>
    </source>
</evidence>
<dbReference type="EMBL" id="VDFQ02000001">
    <property type="protein sequence ID" value="KAA1424562.1"/>
    <property type="molecule type" value="Genomic_DNA"/>
</dbReference>
<dbReference type="Pfam" id="PF00106">
    <property type="entry name" value="adh_short"/>
    <property type="match status" value="1"/>
</dbReference>
<name>A0A5Q6S2F5_9ACTN</name>
<feature type="domain" description="Ketoreductase" evidence="5">
    <location>
        <begin position="2"/>
        <end position="199"/>
    </location>
</feature>
<keyword evidence="2" id="KW-0521">NADP</keyword>
<sequence length="244" mass="25327">MKVALITGANRGIGFATARLLAKHDHHVIVASRNPAAGEEAAQRLAEEGHSASSLALDVTDPTQIRSAVADVSERFGHLDVLVNNAGILPEATEAEPGSDMDVAMFEKTFATNVFGPVAVSSAFLPLLRESTAGRIVNVSSTMGSLTDQSDPESPYYPMMVPAYRASKAALNNVTVALAKALAQTPVKVTSVCPGWVQTDLAPGNRQQAPTPSEVAAEVVAAAATLPEDAASGTFVDAHGTVPW</sequence>
<gene>
    <name evidence="6" type="ORF">FE697_001130</name>
</gene>
<dbReference type="InterPro" id="IPR002347">
    <property type="entry name" value="SDR_fam"/>
</dbReference>
<reference evidence="6 7" key="1">
    <citation type="submission" date="2019-09" db="EMBL/GenBank/DDBJ databases">
        <title>Mumia zhuanghuii sp. nov. isolated from the intestinal contents of plateau pika (Ochotona curzoniae) in the Qinghai-Tibet plateau of China.</title>
        <authorList>
            <person name="Tian Z."/>
        </authorList>
    </citation>
    <scope>NUCLEOTIDE SEQUENCE [LARGE SCALE GENOMIC DNA]</scope>
    <source>
        <strain evidence="7">350</strain>
    </source>
</reference>
<dbReference type="SMART" id="SM00822">
    <property type="entry name" value="PKS_KR"/>
    <property type="match status" value="1"/>
</dbReference>
<comment type="caution">
    <text evidence="6">The sequence shown here is derived from an EMBL/GenBank/DDBJ whole genome shotgun (WGS) entry which is preliminary data.</text>
</comment>
<protein>
    <submittedName>
        <fullName evidence="6">SDR family oxidoreductase</fullName>
    </submittedName>
</protein>
<dbReference type="RefSeq" id="WP_149767480.1">
    <property type="nucleotide sequence ID" value="NZ_VDFQ02000001.1"/>
</dbReference>
<dbReference type="PRINTS" id="PR00080">
    <property type="entry name" value="SDRFAMILY"/>
</dbReference>
<dbReference type="GO" id="GO:0019748">
    <property type="term" value="P:secondary metabolic process"/>
    <property type="evidence" value="ECO:0007669"/>
    <property type="project" value="TreeGrafter"/>
</dbReference>
<dbReference type="InterPro" id="IPR057326">
    <property type="entry name" value="KR_dom"/>
</dbReference>
<dbReference type="PANTHER" id="PTHR43544">
    <property type="entry name" value="SHORT-CHAIN DEHYDROGENASE/REDUCTASE"/>
    <property type="match status" value="1"/>
</dbReference>
<dbReference type="PANTHER" id="PTHR43544:SF32">
    <property type="entry name" value="CHAIN DEHYDROGENASE, PUTATIVE (AFU_ORTHOLOGUE AFUA_5G01530)-RELATED"/>
    <property type="match status" value="1"/>
</dbReference>
<dbReference type="PRINTS" id="PR00081">
    <property type="entry name" value="GDHRDH"/>
</dbReference>
<dbReference type="InterPro" id="IPR051468">
    <property type="entry name" value="Fungal_SecMetab_SDRs"/>
</dbReference>
<dbReference type="Proteomes" id="UP000307768">
    <property type="component" value="Unassembled WGS sequence"/>
</dbReference>
<dbReference type="SUPFAM" id="SSF51735">
    <property type="entry name" value="NAD(P)-binding Rossmann-fold domains"/>
    <property type="match status" value="1"/>
</dbReference>
<evidence type="ECO:0000256" key="4">
    <source>
        <dbReference type="RuleBase" id="RU000363"/>
    </source>
</evidence>
<evidence type="ECO:0000256" key="3">
    <source>
        <dbReference type="ARBA" id="ARBA00023002"/>
    </source>
</evidence>